<organism evidence="4 5">
    <name type="scientific">Desulfamplus magnetovallimortis</name>
    <dbReference type="NCBI Taxonomy" id="1246637"/>
    <lineage>
        <taxon>Bacteria</taxon>
        <taxon>Pseudomonadati</taxon>
        <taxon>Thermodesulfobacteriota</taxon>
        <taxon>Desulfobacteria</taxon>
        <taxon>Desulfobacterales</taxon>
        <taxon>Desulfobacteraceae</taxon>
        <taxon>Desulfamplus</taxon>
    </lineage>
</organism>
<dbReference type="RefSeq" id="WP_080804483.1">
    <property type="nucleotide sequence ID" value="NZ_LT828547.1"/>
</dbReference>
<feature type="domain" description="Mce/MlaD" evidence="3">
    <location>
        <begin position="41"/>
        <end position="118"/>
    </location>
</feature>
<dbReference type="GO" id="GO:0005548">
    <property type="term" value="F:phospholipid transporter activity"/>
    <property type="evidence" value="ECO:0007669"/>
    <property type="project" value="TreeGrafter"/>
</dbReference>
<dbReference type="GO" id="GO:0005543">
    <property type="term" value="F:phospholipid binding"/>
    <property type="evidence" value="ECO:0007669"/>
    <property type="project" value="TreeGrafter"/>
</dbReference>
<dbReference type="PANTHER" id="PTHR33371">
    <property type="entry name" value="INTERMEMBRANE PHOSPHOLIPID TRANSPORT SYSTEM BINDING PROTEIN MLAD-RELATED"/>
    <property type="match status" value="1"/>
</dbReference>
<sequence length="179" mass="18865">MNKNSYTLHEIIAGLFVLAGIAVIAIMTVRLGDVSFWGNDGIFLTARFSTVSGLRVGNPVEMHGIEVGKVESLEIDQKLQMAVATFALGRDIEIYSDAIASIKTAGLIGDKFVNIDPGGSGDLLKNSDTIINTESPVDLGELIGKYAFGSVDSGTASSPSESGHSSDELPDGFNLNLDE</sequence>
<dbReference type="STRING" id="1246637.MTBBW1_1260041"/>
<dbReference type="PANTHER" id="PTHR33371:SF4">
    <property type="entry name" value="INTERMEMBRANE PHOSPHOLIPID TRANSPORT SYSTEM BINDING PROTEIN MLAD"/>
    <property type="match status" value="1"/>
</dbReference>
<dbReference type="InterPro" id="IPR052336">
    <property type="entry name" value="MlaD_Phospholipid_Transporter"/>
</dbReference>
<proteinExistence type="predicted"/>
<feature type="region of interest" description="Disordered" evidence="1">
    <location>
        <begin position="153"/>
        <end position="179"/>
    </location>
</feature>
<evidence type="ECO:0000259" key="3">
    <source>
        <dbReference type="Pfam" id="PF02470"/>
    </source>
</evidence>
<evidence type="ECO:0000313" key="5">
    <source>
        <dbReference type="Proteomes" id="UP000191931"/>
    </source>
</evidence>
<dbReference type="InterPro" id="IPR003399">
    <property type="entry name" value="Mce/MlaD"/>
</dbReference>
<dbReference type="EMBL" id="FWEV01000031">
    <property type="protein sequence ID" value="SLM28119.1"/>
    <property type="molecule type" value="Genomic_DNA"/>
</dbReference>
<accession>A0A1W1H6N7</accession>
<protein>
    <submittedName>
        <fullName evidence="4">ABC-type transport system involved in resistance to organic solvents, periplasmic component</fullName>
    </submittedName>
</protein>
<dbReference type="Proteomes" id="UP000191931">
    <property type="component" value="Unassembled WGS sequence"/>
</dbReference>
<dbReference type="AlphaFoldDB" id="A0A1W1H6N7"/>
<feature type="transmembrane region" description="Helical" evidence="2">
    <location>
        <begin position="6"/>
        <end position="29"/>
    </location>
</feature>
<feature type="compositionally biased region" description="Low complexity" evidence="1">
    <location>
        <begin position="153"/>
        <end position="163"/>
    </location>
</feature>
<dbReference type="OrthoDB" id="9788420at2"/>
<keyword evidence="5" id="KW-1185">Reference proteome</keyword>
<keyword evidence="2" id="KW-0472">Membrane</keyword>
<name>A0A1W1H6N7_9BACT</name>
<dbReference type="Pfam" id="PF02470">
    <property type="entry name" value="MlaD"/>
    <property type="match status" value="1"/>
</dbReference>
<evidence type="ECO:0000256" key="1">
    <source>
        <dbReference type="SAM" id="MobiDB-lite"/>
    </source>
</evidence>
<keyword evidence="2" id="KW-0812">Transmembrane</keyword>
<evidence type="ECO:0000313" key="4">
    <source>
        <dbReference type="EMBL" id="SLM28119.1"/>
    </source>
</evidence>
<reference evidence="4 5" key="1">
    <citation type="submission" date="2017-03" db="EMBL/GenBank/DDBJ databases">
        <authorList>
            <person name="Afonso C.L."/>
            <person name="Miller P.J."/>
            <person name="Scott M.A."/>
            <person name="Spackman E."/>
            <person name="Goraichik I."/>
            <person name="Dimitrov K.M."/>
            <person name="Suarez D.L."/>
            <person name="Swayne D.E."/>
        </authorList>
    </citation>
    <scope>NUCLEOTIDE SEQUENCE [LARGE SCALE GENOMIC DNA]</scope>
    <source>
        <strain evidence="4">PRJEB14757</strain>
    </source>
</reference>
<keyword evidence="2" id="KW-1133">Transmembrane helix</keyword>
<evidence type="ECO:0000256" key="2">
    <source>
        <dbReference type="SAM" id="Phobius"/>
    </source>
</evidence>
<gene>
    <name evidence="4" type="ORF">MTBBW1_1260041</name>
</gene>